<keyword evidence="2" id="KW-1185">Reference proteome</keyword>
<evidence type="ECO:0000313" key="1">
    <source>
        <dbReference type="EMBL" id="GLZ77117.1"/>
    </source>
</evidence>
<dbReference type="AlphaFoldDB" id="A0A9W6SJU1"/>
<reference evidence="1" key="1">
    <citation type="submission" date="2023-03" db="EMBL/GenBank/DDBJ databases">
        <title>Actinorhabdospora filicis NBRC 111898.</title>
        <authorList>
            <person name="Ichikawa N."/>
            <person name="Sato H."/>
            <person name="Tonouchi N."/>
        </authorList>
    </citation>
    <scope>NUCLEOTIDE SEQUENCE</scope>
    <source>
        <strain evidence="1">NBRC 111898</strain>
    </source>
</reference>
<dbReference type="InterPro" id="IPR036291">
    <property type="entry name" value="NAD(P)-bd_dom_sf"/>
</dbReference>
<dbReference type="RefSeq" id="WP_285662250.1">
    <property type="nucleotide sequence ID" value="NZ_BSTX01000001.1"/>
</dbReference>
<dbReference type="PANTHER" id="PTHR43431">
    <property type="entry name" value="OXIDOREDUCTASE, SHORT CHAIN DEHYDROGENASE/REDUCTASE FAMILY (AFU_ORTHOLOGUE AFUA_5G14000)"/>
    <property type="match status" value="1"/>
</dbReference>
<name>A0A9W6SJU1_9ACTN</name>
<dbReference type="Proteomes" id="UP001165079">
    <property type="component" value="Unassembled WGS sequence"/>
</dbReference>
<dbReference type="Pfam" id="PF00106">
    <property type="entry name" value="adh_short"/>
    <property type="match status" value="1"/>
</dbReference>
<dbReference type="EMBL" id="BSTX01000001">
    <property type="protein sequence ID" value="GLZ77117.1"/>
    <property type="molecule type" value="Genomic_DNA"/>
</dbReference>
<gene>
    <name evidence="1" type="ORF">Afil01_19240</name>
</gene>
<dbReference type="Gene3D" id="3.40.50.720">
    <property type="entry name" value="NAD(P)-binding Rossmann-like Domain"/>
    <property type="match status" value="1"/>
</dbReference>
<evidence type="ECO:0000313" key="2">
    <source>
        <dbReference type="Proteomes" id="UP001165079"/>
    </source>
</evidence>
<accession>A0A9W6SJU1</accession>
<comment type="caution">
    <text evidence="1">The sequence shown here is derived from an EMBL/GenBank/DDBJ whole genome shotgun (WGS) entry which is preliminary data.</text>
</comment>
<dbReference type="PANTHER" id="PTHR43431:SF7">
    <property type="entry name" value="OXIDOREDUCTASE, SHORT CHAIN DEHYDROGENASE_REDUCTASE FAMILY (AFU_ORTHOLOGUE AFUA_5G14000)"/>
    <property type="match status" value="1"/>
</dbReference>
<sequence>MSKAIAVFGAGPGLGQAVAHHYAKEGHDVALVARRREPLDALAAELAGYGTTIAVVTADLADTDGVPALAARVREAVGEPEVLYYAPSSADAGFVAAAELTAEKLRELAPLTLYTPVALVGEFLPGLRQILVAQGFSALNGLPGMSGPAVLLAGQRNWLQSLRAELAGRDVRVSALYVGAAIAGSAVHTAIEEARAAGAPVPDWPVATPAELLELLLGAHENGGEAIHAPGF</sequence>
<dbReference type="SUPFAM" id="SSF51735">
    <property type="entry name" value="NAD(P)-binding Rossmann-fold domains"/>
    <property type="match status" value="1"/>
</dbReference>
<dbReference type="InterPro" id="IPR002347">
    <property type="entry name" value="SDR_fam"/>
</dbReference>
<proteinExistence type="predicted"/>
<protein>
    <submittedName>
        <fullName evidence="1">Short-chain dehydrogenase</fullName>
    </submittedName>
</protein>
<organism evidence="1 2">
    <name type="scientific">Actinorhabdospora filicis</name>
    <dbReference type="NCBI Taxonomy" id="1785913"/>
    <lineage>
        <taxon>Bacteria</taxon>
        <taxon>Bacillati</taxon>
        <taxon>Actinomycetota</taxon>
        <taxon>Actinomycetes</taxon>
        <taxon>Micromonosporales</taxon>
        <taxon>Micromonosporaceae</taxon>
        <taxon>Actinorhabdospora</taxon>
    </lineage>
</organism>